<feature type="transmembrane region" description="Helical" evidence="1">
    <location>
        <begin position="138"/>
        <end position="155"/>
    </location>
</feature>
<evidence type="ECO:0000313" key="3">
    <source>
        <dbReference type="Proteomes" id="UP001213000"/>
    </source>
</evidence>
<feature type="transmembrane region" description="Helical" evidence="1">
    <location>
        <begin position="59"/>
        <end position="86"/>
    </location>
</feature>
<name>A0AAD5VQR1_9AGAR</name>
<reference evidence="2" key="1">
    <citation type="submission" date="2022-07" db="EMBL/GenBank/DDBJ databases">
        <title>Genome Sequence of Leucocoprinus birnbaumii.</title>
        <authorList>
            <person name="Buettner E."/>
        </authorList>
    </citation>
    <scope>NUCLEOTIDE SEQUENCE</scope>
    <source>
        <strain evidence="2">VT141</strain>
    </source>
</reference>
<evidence type="ECO:0000313" key="2">
    <source>
        <dbReference type="EMBL" id="KAJ3564796.1"/>
    </source>
</evidence>
<dbReference type="Proteomes" id="UP001213000">
    <property type="component" value="Unassembled WGS sequence"/>
</dbReference>
<comment type="caution">
    <text evidence="2">The sequence shown here is derived from an EMBL/GenBank/DDBJ whole genome shotgun (WGS) entry which is preliminary data.</text>
</comment>
<sequence>MAYWLEEVAQLVELIDLLSQTTLSGIFYGFSIILGSICICKQLKELQSKRFSVQHSILLLLHSLLLVVFACIFLVANNWLALSAYLKHNHTLGEPVLYEATLVTPNMLNIVSQLGISSLVAGLEIWRISAIWSASPDRIPVVVFFTICYFTFIGLEITEIIYASPLYCITSIKEPKEMIADARTTHAAYLLSTIKAFPNFKSYKTLGQDFTPSKLDSTLRVVGDDNVCPGAPGAGNAGRGFDRLDVPHPPQPLLLLL</sequence>
<organism evidence="2 3">
    <name type="scientific">Leucocoprinus birnbaumii</name>
    <dbReference type="NCBI Taxonomy" id="56174"/>
    <lineage>
        <taxon>Eukaryota</taxon>
        <taxon>Fungi</taxon>
        <taxon>Dikarya</taxon>
        <taxon>Basidiomycota</taxon>
        <taxon>Agaricomycotina</taxon>
        <taxon>Agaricomycetes</taxon>
        <taxon>Agaricomycetidae</taxon>
        <taxon>Agaricales</taxon>
        <taxon>Agaricineae</taxon>
        <taxon>Agaricaceae</taxon>
        <taxon>Leucocoprinus</taxon>
    </lineage>
</organism>
<gene>
    <name evidence="2" type="ORF">NP233_g8055</name>
</gene>
<keyword evidence="1" id="KW-0812">Transmembrane</keyword>
<keyword evidence="1" id="KW-0472">Membrane</keyword>
<dbReference type="AlphaFoldDB" id="A0AAD5VQR1"/>
<keyword evidence="3" id="KW-1185">Reference proteome</keyword>
<feature type="transmembrane region" description="Helical" evidence="1">
    <location>
        <begin position="20"/>
        <end position="39"/>
    </location>
</feature>
<protein>
    <submittedName>
        <fullName evidence="2">Uncharacterized protein</fullName>
    </submittedName>
</protein>
<proteinExistence type="predicted"/>
<evidence type="ECO:0000256" key="1">
    <source>
        <dbReference type="SAM" id="Phobius"/>
    </source>
</evidence>
<dbReference type="EMBL" id="JANIEX010000628">
    <property type="protein sequence ID" value="KAJ3564796.1"/>
    <property type="molecule type" value="Genomic_DNA"/>
</dbReference>
<accession>A0AAD5VQR1</accession>
<keyword evidence="1" id="KW-1133">Transmembrane helix</keyword>